<evidence type="ECO:0008006" key="5">
    <source>
        <dbReference type="Google" id="ProtNLM"/>
    </source>
</evidence>
<dbReference type="RefSeq" id="WP_110126846.1">
    <property type="nucleotide sequence ID" value="NZ_QHLY01000012.1"/>
</dbReference>
<keyword evidence="2" id="KW-0812">Transmembrane</keyword>
<feature type="transmembrane region" description="Helical" evidence="2">
    <location>
        <begin position="889"/>
        <end position="910"/>
    </location>
</feature>
<evidence type="ECO:0000313" key="3">
    <source>
        <dbReference type="EMBL" id="PXA67161.1"/>
    </source>
</evidence>
<evidence type="ECO:0000256" key="1">
    <source>
        <dbReference type="SAM" id="MobiDB-lite"/>
    </source>
</evidence>
<feature type="transmembrane region" description="Helical" evidence="2">
    <location>
        <begin position="315"/>
        <end position="343"/>
    </location>
</feature>
<sequence>MIAGTVLTGSLLLVQSAEEAGVRAGLASMPADRVDVTVRVVNPSSPVTEARTDIDRATEQAFGTGVDWSSSGWVTSGWVTTTDGVYAYLAELDDPAVAATLTDGQWPTSPTSVALPQAAARSLGLGVGDIFAAGNDDSPVALRVDGLYLAHPESGVFWENDPLAASGDDPDFPEPDRQIFNPVHAVGPLLVARGGVDASKISPAQLEATEHPTFTGIDVAGLGPLQNRVDDAETGIAQGISFPNGTLIIDTEIRAALADVSAGLTATREVALIIALILLVVAAAAASAVARLLIVARAGELELLTARGASSLQTAAAVTLDALVVAVIITAVSPWGGVLLHAIVVRVPPLSAVGLEPWVAPTPWTWCVAAVVGVTVAGLLCLPASLPRRLLGSMPAGTVAVAGGSTVVVLSGLLVWRATAADPVPGDILLAVTPAVLLIATALIGSRLAATAAHPIAALAGRSRGAIAPLAGWFASRGPGRSAGITLIALAVGASVVVLGTAATWQQAVRDTSAVAVGVPARIAPDSGAATRDDAAPVLRRDTLLRKVYGDAPADSPALAVQVLGPDARARSLLDRGPVAAAGGSAITTELAGTDPDDTGPSLPTGTAGMRAEVTLSAPDSVEAEIVMVLADRAGGLTVVPLGTVRAGTTAVASADGFPLIGDDDATRLVAVTMQVRDAATFPDPVSIALAVTGLTAVHQDGSLGEPVSVRDAGGWLGSVDDALLEQPIVTVTDSTIRLSTEAQLGTAPITFGAVGWNPRAPVGAVIPDALADDLDVGAGARLTGFFGGATVTFTMLGGAAAVPAAATADDLRALEAGLPSLPRSATTIVVNGRDFAHQLVQGSATGPLVDELWLTDARAGESASGDASVIATADVAQRMLEAPLRAEILAATFVTAAASVLLALTGFGARAAAVSRSRRLEAAQLRAVGLSRRGMVGISAVDNLAIAAAGIVVGIAGGVATLAIVGPRIASGGGATASALVVPWHAVTLLPVGLLVVLAVISLGIAVGQRRLPLSDLLRTGADG</sequence>
<keyword evidence="2" id="KW-1133">Transmembrane helix</keyword>
<gene>
    <name evidence="3" type="ORF">CTB96_10390</name>
</gene>
<keyword evidence="2" id="KW-0472">Membrane</keyword>
<feature type="transmembrane region" description="Helical" evidence="2">
    <location>
        <begin position="941"/>
        <end position="965"/>
    </location>
</feature>
<proteinExistence type="predicted"/>
<reference evidence="3 4" key="1">
    <citation type="submission" date="2018-05" db="EMBL/GenBank/DDBJ databases">
        <title>Genetic diversity of glacier-inhabiting Cryobacterium bacteria in China and description of Cryobacterium mengkeensis sp. nov. and Arthrobacter glacialis sp. nov.</title>
        <authorList>
            <person name="Liu Q."/>
            <person name="Xin Y.-H."/>
        </authorList>
    </citation>
    <scope>NUCLEOTIDE SEQUENCE [LARGE SCALE GENOMIC DNA]</scope>
    <source>
        <strain evidence="3 4">SK-1</strain>
    </source>
</reference>
<dbReference type="Proteomes" id="UP000246722">
    <property type="component" value="Unassembled WGS sequence"/>
</dbReference>
<dbReference type="AlphaFoldDB" id="A0A317ZKW2"/>
<feature type="transmembrane region" description="Helical" evidence="2">
    <location>
        <begin position="483"/>
        <end position="505"/>
    </location>
</feature>
<evidence type="ECO:0000313" key="4">
    <source>
        <dbReference type="Proteomes" id="UP000246722"/>
    </source>
</evidence>
<dbReference type="EMBL" id="QHLY01000012">
    <property type="protein sequence ID" value="PXA67161.1"/>
    <property type="molecule type" value="Genomic_DNA"/>
</dbReference>
<protein>
    <recommendedName>
        <fullName evidence="5">ABC3 transporter permease protein domain-containing protein</fullName>
    </recommendedName>
</protein>
<dbReference type="OrthoDB" id="5101691at2"/>
<feature type="transmembrane region" description="Helical" evidence="2">
    <location>
        <begin position="428"/>
        <end position="450"/>
    </location>
</feature>
<name>A0A317ZKW2_9MICO</name>
<feature type="transmembrane region" description="Helical" evidence="2">
    <location>
        <begin position="985"/>
        <end position="1008"/>
    </location>
</feature>
<comment type="caution">
    <text evidence="3">The sequence shown here is derived from an EMBL/GenBank/DDBJ whole genome shotgun (WGS) entry which is preliminary data.</text>
</comment>
<organism evidence="3 4">
    <name type="scientific">Cryobacterium arcticum</name>
    <dbReference type="NCBI Taxonomy" id="670052"/>
    <lineage>
        <taxon>Bacteria</taxon>
        <taxon>Bacillati</taxon>
        <taxon>Actinomycetota</taxon>
        <taxon>Actinomycetes</taxon>
        <taxon>Micrococcales</taxon>
        <taxon>Microbacteriaceae</taxon>
        <taxon>Cryobacterium</taxon>
    </lineage>
</organism>
<feature type="transmembrane region" description="Helical" evidence="2">
    <location>
        <begin position="363"/>
        <end position="382"/>
    </location>
</feature>
<accession>A0A317ZKW2</accession>
<feature type="transmembrane region" description="Helical" evidence="2">
    <location>
        <begin position="270"/>
        <end position="294"/>
    </location>
</feature>
<feature type="region of interest" description="Disordered" evidence="1">
    <location>
        <begin position="586"/>
        <end position="608"/>
    </location>
</feature>
<evidence type="ECO:0000256" key="2">
    <source>
        <dbReference type="SAM" id="Phobius"/>
    </source>
</evidence>
<keyword evidence="4" id="KW-1185">Reference proteome</keyword>
<feature type="transmembrane region" description="Helical" evidence="2">
    <location>
        <begin position="394"/>
        <end position="416"/>
    </location>
</feature>